<evidence type="ECO:0000313" key="1">
    <source>
        <dbReference type="EMBL" id="SDK78915.1"/>
    </source>
</evidence>
<gene>
    <name evidence="1" type="ORF">SAMN04487954_1344</name>
</gene>
<dbReference type="Proteomes" id="UP000198525">
    <property type="component" value="Unassembled WGS sequence"/>
</dbReference>
<protein>
    <submittedName>
        <fullName evidence="1">Uncharacterized protein</fullName>
    </submittedName>
</protein>
<sequence length="319" mass="36140">MYPTTYRHYPSFTRRYVRSVMKMMGLPKKPRVEAELFESMLQDQELALSINGEVLMLEWHHVREGRVVVPEPSLSQWLQTVKLSKVQGDAWSWPWEFSTLSFPTAQTFHGHPVDGALVTWVDSTTLPSRYEAFLGGHGNPNGVDMRGIGEPWLMVAIHNPFDDRPSENPTMLRGAFKPSQISDFINREAIEHAGGRAAPLADEEGMILRDVVRYVLSLGMYLSAYPEAQSSGVPAWMKNKHPEGRKGVPFAQVGVDREDRELKLAMTAPHSVSPYWRQLRDARYYRGKWADHRPGSRYVLVSGYEVGAGKTVGVEQVEE</sequence>
<organism evidence="1 2">
    <name type="scientific">Billgrantia gudaonensis</name>
    <dbReference type="NCBI Taxonomy" id="376427"/>
    <lineage>
        <taxon>Bacteria</taxon>
        <taxon>Pseudomonadati</taxon>
        <taxon>Pseudomonadota</taxon>
        <taxon>Gammaproteobacteria</taxon>
        <taxon>Oceanospirillales</taxon>
        <taxon>Halomonadaceae</taxon>
        <taxon>Billgrantia</taxon>
    </lineage>
</organism>
<dbReference type="EMBL" id="FNES01000034">
    <property type="protein sequence ID" value="SDK78915.1"/>
    <property type="molecule type" value="Genomic_DNA"/>
</dbReference>
<evidence type="ECO:0000313" key="2">
    <source>
        <dbReference type="Proteomes" id="UP000198525"/>
    </source>
</evidence>
<proteinExistence type="predicted"/>
<keyword evidence="2" id="KW-1185">Reference proteome</keyword>
<accession>A0A1G9ESE6</accession>
<dbReference type="RefSeq" id="WP_089689216.1">
    <property type="nucleotide sequence ID" value="NZ_FNES01000034.1"/>
</dbReference>
<dbReference type="STRING" id="376427.SAMN04487954_1344"/>
<reference evidence="1 2" key="1">
    <citation type="submission" date="2016-10" db="EMBL/GenBank/DDBJ databases">
        <authorList>
            <person name="de Groot N.N."/>
        </authorList>
    </citation>
    <scope>NUCLEOTIDE SEQUENCE [LARGE SCALE GENOMIC DNA]</scope>
    <source>
        <strain evidence="1 2">CGMCC 1.6133</strain>
    </source>
</reference>
<name>A0A1G9ESE6_9GAMM</name>
<dbReference type="OrthoDB" id="6140948at2"/>
<dbReference type="AlphaFoldDB" id="A0A1G9ESE6"/>